<evidence type="ECO:0000259" key="3">
    <source>
        <dbReference type="Pfam" id="PF04111"/>
    </source>
</evidence>
<dbReference type="Gene3D" id="6.10.250.3110">
    <property type="match status" value="1"/>
</dbReference>
<evidence type="ECO:0000256" key="2">
    <source>
        <dbReference type="SAM" id="MobiDB-lite"/>
    </source>
</evidence>
<dbReference type="GO" id="GO:0000407">
    <property type="term" value="C:phagophore assembly site"/>
    <property type="evidence" value="ECO:0007669"/>
    <property type="project" value="TreeGrafter"/>
</dbReference>
<protein>
    <recommendedName>
        <fullName evidence="3">Atg6 BARA domain-containing protein</fullName>
    </recommendedName>
</protein>
<dbReference type="GO" id="GO:0000423">
    <property type="term" value="P:mitophagy"/>
    <property type="evidence" value="ECO:0007669"/>
    <property type="project" value="TreeGrafter"/>
</dbReference>
<dbReference type="GO" id="GO:0034272">
    <property type="term" value="C:phosphatidylinositol 3-kinase complex, class III, type II"/>
    <property type="evidence" value="ECO:0007669"/>
    <property type="project" value="TreeGrafter"/>
</dbReference>
<dbReference type="GO" id="GO:0043548">
    <property type="term" value="F:phosphatidylinositol 3-kinase binding"/>
    <property type="evidence" value="ECO:0007669"/>
    <property type="project" value="TreeGrafter"/>
</dbReference>
<dbReference type="GO" id="GO:0030674">
    <property type="term" value="F:protein-macromolecule adaptor activity"/>
    <property type="evidence" value="ECO:0007669"/>
    <property type="project" value="TreeGrafter"/>
</dbReference>
<dbReference type="InterPro" id="IPR007243">
    <property type="entry name" value="Atg6/Beclin"/>
</dbReference>
<dbReference type="GO" id="GO:0006995">
    <property type="term" value="P:cellular response to nitrogen starvation"/>
    <property type="evidence" value="ECO:0007669"/>
    <property type="project" value="TreeGrafter"/>
</dbReference>
<dbReference type="PANTHER" id="PTHR12768:SF4">
    <property type="entry name" value="BECLIN-1"/>
    <property type="match status" value="1"/>
</dbReference>
<evidence type="ECO:0000313" key="4">
    <source>
        <dbReference type="EMBL" id="CAD7399963.1"/>
    </source>
</evidence>
<name>A0A7R9CNZ2_TIMCR</name>
<organism evidence="4">
    <name type="scientific">Timema cristinae</name>
    <name type="common">Walking stick</name>
    <dbReference type="NCBI Taxonomy" id="61476"/>
    <lineage>
        <taxon>Eukaryota</taxon>
        <taxon>Metazoa</taxon>
        <taxon>Ecdysozoa</taxon>
        <taxon>Arthropoda</taxon>
        <taxon>Hexapoda</taxon>
        <taxon>Insecta</taxon>
        <taxon>Pterygota</taxon>
        <taxon>Neoptera</taxon>
        <taxon>Polyneoptera</taxon>
        <taxon>Phasmatodea</taxon>
        <taxon>Timematodea</taxon>
        <taxon>Timematoidea</taxon>
        <taxon>Timematidae</taxon>
        <taxon>Timema</taxon>
    </lineage>
</organism>
<dbReference type="GO" id="GO:0000045">
    <property type="term" value="P:autophagosome assembly"/>
    <property type="evidence" value="ECO:0007669"/>
    <property type="project" value="TreeGrafter"/>
</dbReference>
<dbReference type="GO" id="GO:0034271">
    <property type="term" value="C:phosphatidylinositol 3-kinase complex, class III, type I"/>
    <property type="evidence" value="ECO:0007669"/>
    <property type="project" value="TreeGrafter"/>
</dbReference>
<proteinExistence type="inferred from homology"/>
<sequence>MPVVSPVAIINLSLMTQTIIYILEQKADAVKRDYLEFVSKQEDIDHLKGISWKSEEPDDSDKDRVYTPDQPYSSYSEVFEVDTQRRNLRSKKRLKKLEEWKMRNTWNAYEGIEGELYNARSHNCRYKCKENIPEPDRQQIFDKYRGLGSWDLQTTFISSSIEKIPTKQPTKMHSTRSASSSIILKGHQLKAEELRLMAELATLKNRQHMIEMEICVQEGEKERLDGEEERYWREYTRYRKELMLSEDEFKRSVSAVRTTYEAKEGPTRDDSEKCILKGEAVHHRNAQLDKLKKTNVFNATFHIWHSGHFGTINNFRLGRLPSAPVDWSEINAAWGQTALLLTALARKMNLTFQRFRLVPYGNHSYIEVLAEHRALPLYGSGGFRFLWDTKFDAAMVAFLDCLQQFKEEVEKGDSGFCLPYKMERGKIEDSATGNSYSIKMTKEDSKKRPKDVSEGMGAEPKEEELNESVLEKKNASQMMSMMHNFIDNLFHDQKVTADSGSGLFGRPGARIAPNQRIMRAGELTIFDLPTDMTVAELKETKYRQNLEGKITRK</sequence>
<accession>A0A7R9CNZ2</accession>
<dbReference type="Pfam" id="PF04111">
    <property type="entry name" value="APG6"/>
    <property type="match status" value="1"/>
</dbReference>
<dbReference type="GO" id="GO:0045324">
    <property type="term" value="P:late endosome to vacuole transport"/>
    <property type="evidence" value="ECO:0007669"/>
    <property type="project" value="TreeGrafter"/>
</dbReference>
<feature type="domain" description="Atg6 BARA" evidence="3">
    <location>
        <begin position="291"/>
        <end position="445"/>
    </location>
</feature>
<reference evidence="4" key="1">
    <citation type="submission" date="2020-11" db="EMBL/GenBank/DDBJ databases">
        <authorList>
            <person name="Tran Van P."/>
        </authorList>
    </citation>
    <scope>NUCLEOTIDE SEQUENCE</scope>
</reference>
<feature type="compositionally biased region" description="Basic and acidic residues" evidence="2">
    <location>
        <begin position="440"/>
        <end position="453"/>
    </location>
</feature>
<dbReference type="InterPro" id="IPR038274">
    <property type="entry name" value="Atg6/Beclin_C_sf"/>
</dbReference>
<gene>
    <name evidence="4" type="ORF">TCEB3V08_LOCUS5288</name>
</gene>
<feature type="region of interest" description="Disordered" evidence="2">
    <location>
        <begin position="440"/>
        <end position="466"/>
    </location>
</feature>
<dbReference type="PANTHER" id="PTHR12768">
    <property type="entry name" value="BECLIN 1"/>
    <property type="match status" value="1"/>
</dbReference>
<comment type="similarity">
    <text evidence="1">Belongs to the beclin family.</text>
</comment>
<dbReference type="Gene3D" id="1.10.418.40">
    <property type="entry name" value="Autophagy protein 6/Beclin 1"/>
    <property type="match status" value="1"/>
</dbReference>
<evidence type="ECO:0000256" key="1">
    <source>
        <dbReference type="ARBA" id="ARBA00005965"/>
    </source>
</evidence>
<dbReference type="AlphaFoldDB" id="A0A7R9CNZ2"/>
<dbReference type="InterPro" id="IPR040455">
    <property type="entry name" value="Atg6_BARA"/>
</dbReference>
<dbReference type="EMBL" id="OC317972">
    <property type="protein sequence ID" value="CAD7399963.1"/>
    <property type="molecule type" value="Genomic_DNA"/>
</dbReference>